<feature type="compositionally biased region" description="Basic and acidic residues" evidence="4">
    <location>
        <begin position="937"/>
        <end position="947"/>
    </location>
</feature>
<sequence>MEPVVVLVNATIGALGFRDKKGKYHREPDCYESIRDVITYLQNDHEMKDRLDCLDVNVIKHDLVPIMSDPDTPDNIFDVALRLAVNLCQPISLVYMSLLGEMPKSKEEWKLFVQLNEKLTKAKLGFASQELMTVLCKKIEAFFSLGWEDRSETKKMLTKRIMLLLKYALAINNAESDERRTPEDINTHNRVVVAFLNAGLGDVLTKIGANRRERDFHLYVMEIFALLLKEHKPSDIYLVGTVQQKEVEQQLLQKVVNEEREKMLSKRRQLPSRHSAFAGTFVVQGCKALNRKNDTVIQRAVPDPKFAITYMIDNKERRKLYRKDWAIETNRATHLSSEEVRSKLKNLYETFLPAAFVNLLKNSRDAAFGGKTFSHGISSMYYFIAMRLGLEYVRLAKMPFSYVSEIVSTTVFHHTQTALDEFLDQMSVNKAEAIGFAMKAQCAVAAFKELVMCLNHYIVNSTGETLEMCKDLANEILKLEEYRDTGFAILKRFAPNKMSKQVLRDMIVCIHYYIRIMERSYKEGALRVVSKRQKVARRRAKNKDVIQKENPFAVAVDSMPIGVLLTHWDDEVAMELSDLLNGYAAPDLNVVVIDSLLKVSAEQEMSFAMLLIQRQLRDGNVSKAVGLYRGARELWPDGMFGTDDMTPEQEFNELHEIYFTDLVEISKEYNLEQEKVYGSEDILPCTEASSSDEEKEELNQDTTKEIEFKFDEYVLRFARPETLRWIALLFAEYDRNPEDVNKCVLKLMHRIAFDFSQPSRLYHVSIFQTLLKIKNELKGLHSSKVKTHKHYHLYEFGFYLLRKFFRCLTERGPKLIPEMLFWKNSSETFDIENGYGAFENEKKNKAVLWSEELEDEVEKLHEEFMAIEEKPEGMDVADFIEHNLSQTRNRKQILKKLKKMNLDMGDLRIKPKKSKTKKRKAAVEEVDPEELRKRLDAIPDLPEDHVGRPHALSPELEMDMSGFSGDSSDEFSDASDTAPNPKRKKIVCSDDEDE</sequence>
<evidence type="ECO:0000256" key="2">
    <source>
        <dbReference type="ARBA" id="ARBA00023242"/>
    </source>
</evidence>
<comment type="subcellular location">
    <subcellularLocation>
        <location evidence="1">Nucleus</location>
    </subcellularLocation>
</comment>
<evidence type="ECO:0000256" key="1">
    <source>
        <dbReference type="ARBA" id="ARBA00004123"/>
    </source>
</evidence>
<organism evidence="6 7">
    <name type="scientific">Steinernema glaseri</name>
    <dbReference type="NCBI Taxonomy" id="37863"/>
    <lineage>
        <taxon>Eukaryota</taxon>
        <taxon>Metazoa</taxon>
        <taxon>Ecdysozoa</taxon>
        <taxon>Nematoda</taxon>
        <taxon>Chromadorea</taxon>
        <taxon>Rhabditida</taxon>
        <taxon>Tylenchina</taxon>
        <taxon>Panagrolaimomorpha</taxon>
        <taxon>Strongyloidoidea</taxon>
        <taxon>Steinernematidae</taxon>
        <taxon>Steinernema</taxon>
    </lineage>
</organism>
<accession>A0A1I7ZZT5</accession>
<dbReference type="WBParaSite" id="L893_g3157.t1">
    <property type="protein sequence ID" value="L893_g3157.t1"/>
    <property type="gene ID" value="L893_g3157"/>
</dbReference>
<dbReference type="GO" id="GO:0031298">
    <property type="term" value="C:replication fork protection complex"/>
    <property type="evidence" value="ECO:0007669"/>
    <property type="project" value="TreeGrafter"/>
</dbReference>
<dbReference type="Pfam" id="PF04821">
    <property type="entry name" value="TIMELESS"/>
    <property type="match status" value="1"/>
</dbReference>
<dbReference type="Pfam" id="PF26019">
    <property type="entry name" value="HTH_TIMELESS"/>
    <property type="match status" value="1"/>
</dbReference>
<keyword evidence="6" id="KW-1185">Reference proteome</keyword>
<dbReference type="PANTHER" id="PTHR22940:SF4">
    <property type="entry name" value="PROTEIN TIMELESS HOMOLOG"/>
    <property type="match status" value="1"/>
</dbReference>
<evidence type="ECO:0000313" key="6">
    <source>
        <dbReference type="Proteomes" id="UP000095287"/>
    </source>
</evidence>
<dbReference type="Proteomes" id="UP000095287">
    <property type="component" value="Unplaced"/>
</dbReference>
<dbReference type="InterPro" id="IPR006906">
    <property type="entry name" value="Timeless_N"/>
</dbReference>
<evidence type="ECO:0000256" key="3">
    <source>
        <dbReference type="ARBA" id="ARBA00023306"/>
    </source>
</evidence>
<dbReference type="GO" id="GO:0003677">
    <property type="term" value="F:DNA binding"/>
    <property type="evidence" value="ECO:0007669"/>
    <property type="project" value="TreeGrafter"/>
</dbReference>
<keyword evidence="3" id="KW-0131">Cell cycle</keyword>
<dbReference type="AlphaFoldDB" id="A0A1I7ZZT5"/>
<feature type="region of interest" description="Disordered" evidence="4">
    <location>
        <begin position="937"/>
        <end position="994"/>
    </location>
</feature>
<protein>
    <submittedName>
        <fullName evidence="7">TIMELESS domain-containing protein</fullName>
    </submittedName>
</protein>
<evidence type="ECO:0000256" key="4">
    <source>
        <dbReference type="SAM" id="MobiDB-lite"/>
    </source>
</evidence>
<feature type="domain" description="Timeless N-terminal" evidence="5">
    <location>
        <begin position="23"/>
        <end position="283"/>
    </location>
</feature>
<reference evidence="7" key="1">
    <citation type="submission" date="2016-11" db="UniProtKB">
        <authorList>
            <consortium name="WormBaseParasite"/>
        </authorList>
    </citation>
    <scope>IDENTIFICATION</scope>
</reference>
<dbReference type="InterPro" id="IPR044998">
    <property type="entry name" value="Timeless"/>
</dbReference>
<evidence type="ECO:0000313" key="7">
    <source>
        <dbReference type="WBParaSite" id="L893_g3157.t1"/>
    </source>
</evidence>
<dbReference type="PANTHER" id="PTHR22940">
    <property type="entry name" value="TIMEOUT/TIMELESS-2"/>
    <property type="match status" value="1"/>
</dbReference>
<dbReference type="GO" id="GO:0006281">
    <property type="term" value="P:DNA repair"/>
    <property type="evidence" value="ECO:0007669"/>
    <property type="project" value="TreeGrafter"/>
</dbReference>
<dbReference type="GO" id="GO:0043111">
    <property type="term" value="P:replication fork arrest"/>
    <property type="evidence" value="ECO:0007669"/>
    <property type="project" value="TreeGrafter"/>
</dbReference>
<evidence type="ECO:0000259" key="5">
    <source>
        <dbReference type="Pfam" id="PF04821"/>
    </source>
</evidence>
<name>A0A1I7ZZT5_9BILA</name>
<keyword evidence="2" id="KW-0539">Nucleus</keyword>
<proteinExistence type="predicted"/>
<dbReference type="GO" id="GO:0000076">
    <property type="term" value="P:DNA replication checkpoint signaling"/>
    <property type="evidence" value="ECO:0007669"/>
    <property type="project" value="TreeGrafter"/>
</dbReference>